<feature type="binding site" evidence="17">
    <location>
        <position position="301"/>
    </location>
    <ligand>
        <name>Mg(2+)</name>
        <dbReference type="ChEBI" id="CHEBI:18420"/>
        <label>2</label>
    </ligand>
</feature>
<evidence type="ECO:0000256" key="17">
    <source>
        <dbReference type="HAMAP-Rule" id="MF_01210"/>
    </source>
</evidence>
<dbReference type="GO" id="GO:0004087">
    <property type="term" value="F:carbamoyl-phosphate synthase (ammonia) activity"/>
    <property type="evidence" value="ECO:0007669"/>
    <property type="project" value="UniProtKB-EC"/>
</dbReference>
<comment type="catalytic activity">
    <reaction evidence="16 17">
        <text>hydrogencarbonate + L-glutamine + 2 ATP + H2O = carbamoyl phosphate + L-glutamate + 2 ADP + phosphate + 2 H(+)</text>
        <dbReference type="Rhea" id="RHEA:18633"/>
        <dbReference type="ChEBI" id="CHEBI:15377"/>
        <dbReference type="ChEBI" id="CHEBI:15378"/>
        <dbReference type="ChEBI" id="CHEBI:17544"/>
        <dbReference type="ChEBI" id="CHEBI:29985"/>
        <dbReference type="ChEBI" id="CHEBI:30616"/>
        <dbReference type="ChEBI" id="CHEBI:43474"/>
        <dbReference type="ChEBI" id="CHEBI:58228"/>
        <dbReference type="ChEBI" id="CHEBI:58359"/>
        <dbReference type="ChEBI" id="CHEBI:456216"/>
        <dbReference type="EC" id="6.3.5.5"/>
    </reaction>
</comment>
<evidence type="ECO:0000256" key="12">
    <source>
        <dbReference type="ARBA" id="ARBA00022842"/>
    </source>
</evidence>
<dbReference type="PROSITE" id="PS51855">
    <property type="entry name" value="MGS"/>
    <property type="match status" value="1"/>
</dbReference>
<evidence type="ECO:0000313" key="21">
    <source>
        <dbReference type="Proteomes" id="UP000571950"/>
    </source>
</evidence>
<organism evidence="20 21">
    <name type="scientific">Sphingobium jiangsuense</name>
    <dbReference type="NCBI Taxonomy" id="870476"/>
    <lineage>
        <taxon>Bacteria</taxon>
        <taxon>Pseudomonadati</taxon>
        <taxon>Pseudomonadota</taxon>
        <taxon>Alphaproteobacteria</taxon>
        <taxon>Sphingomonadales</taxon>
        <taxon>Sphingomonadaceae</taxon>
        <taxon>Sphingobium</taxon>
    </lineage>
</organism>
<feature type="binding site" evidence="17">
    <location>
        <position position="285"/>
    </location>
    <ligand>
        <name>ATP</name>
        <dbReference type="ChEBI" id="CHEBI:30616"/>
        <label>1</label>
    </ligand>
</feature>
<feature type="region of interest" description="Carboxyphosphate synthetic domain" evidence="17">
    <location>
        <begin position="1"/>
        <end position="402"/>
    </location>
</feature>
<dbReference type="GO" id="GO:0005524">
    <property type="term" value="F:ATP binding"/>
    <property type="evidence" value="ECO:0007669"/>
    <property type="project" value="UniProtKB-UniRule"/>
</dbReference>
<dbReference type="InterPro" id="IPR033937">
    <property type="entry name" value="MGS_CPS_CarB"/>
</dbReference>
<dbReference type="Gene3D" id="3.30.470.20">
    <property type="entry name" value="ATP-grasp fold, B domain"/>
    <property type="match status" value="2"/>
</dbReference>
<dbReference type="SUPFAM" id="SSF52335">
    <property type="entry name" value="Methylglyoxal synthase-like"/>
    <property type="match status" value="1"/>
</dbReference>
<feature type="binding site" evidence="17">
    <location>
        <position position="790"/>
    </location>
    <ligand>
        <name>ATP</name>
        <dbReference type="ChEBI" id="CHEBI:30616"/>
        <label>2</label>
    </ligand>
</feature>
<dbReference type="Gene3D" id="3.40.50.1380">
    <property type="entry name" value="Methylglyoxal synthase-like domain"/>
    <property type="match status" value="1"/>
</dbReference>
<dbReference type="FunFam" id="3.40.50.20:FF:000001">
    <property type="entry name" value="Carbamoyl-phosphate synthase large chain"/>
    <property type="match status" value="1"/>
</dbReference>
<feature type="binding site" evidence="17">
    <location>
        <position position="751"/>
    </location>
    <ligand>
        <name>ATP</name>
        <dbReference type="ChEBI" id="CHEBI:30616"/>
        <label>2</label>
    </ligand>
</feature>
<feature type="binding site" evidence="17">
    <location>
        <position position="243"/>
    </location>
    <ligand>
        <name>ATP</name>
        <dbReference type="ChEBI" id="CHEBI:30616"/>
        <label>1</label>
    </ligand>
</feature>
<dbReference type="CDD" id="cd01424">
    <property type="entry name" value="MGS_CPS_II"/>
    <property type="match status" value="1"/>
</dbReference>
<gene>
    <name evidence="17" type="primary">carB</name>
    <name evidence="20" type="ORF">GGR43_002920</name>
</gene>
<feature type="binding site" evidence="17">
    <location>
        <position position="299"/>
    </location>
    <ligand>
        <name>Mn(2+)</name>
        <dbReference type="ChEBI" id="CHEBI:29035"/>
        <label>1</label>
    </ligand>
</feature>
<feature type="binding site" evidence="17">
    <location>
        <position position="865"/>
    </location>
    <ligand>
        <name>Mg(2+)</name>
        <dbReference type="ChEBI" id="CHEBI:18420"/>
        <label>3</label>
    </ligand>
</feature>
<evidence type="ECO:0000259" key="18">
    <source>
        <dbReference type="PROSITE" id="PS50975"/>
    </source>
</evidence>
<feature type="binding site" evidence="17">
    <location>
        <position position="877"/>
    </location>
    <ligand>
        <name>Mg(2+)</name>
        <dbReference type="ChEBI" id="CHEBI:18420"/>
        <label>4</label>
    </ligand>
</feature>
<comment type="pathway">
    <text evidence="2 17">Pyrimidine metabolism; UMP biosynthesis via de novo pathway; (S)-dihydroorotate from bicarbonate: step 1/3.</text>
</comment>
<feature type="binding site" evidence="17">
    <location>
        <position position="877"/>
    </location>
    <ligand>
        <name>ATP</name>
        <dbReference type="ChEBI" id="CHEBI:30616"/>
        <label>2</label>
    </ligand>
</feature>
<dbReference type="InterPro" id="IPR016185">
    <property type="entry name" value="PreATP-grasp_dom_sf"/>
</dbReference>
<dbReference type="EC" id="6.3.4.16" evidence="17"/>
<dbReference type="PROSITE" id="PS51257">
    <property type="entry name" value="PROKAR_LIPOPROTEIN"/>
    <property type="match status" value="1"/>
</dbReference>
<evidence type="ECO:0000259" key="19">
    <source>
        <dbReference type="PROSITE" id="PS51855"/>
    </source>
</evidence>
<feature type="binding site" evidence="17">
    <location>
        <position position="299"/>
    </location>
    <ligand>
        <name>ATP</name>
        <dbReference type="ChEBI" id="CHEBI:30616"/>
        <label>1</label>
    </ligand>
</feature>
<dbReference type="GO" id="GO:0004088">
    <property type="term" value="F:carbamoyl-phosphate synthase (glutamine-hydrolyzing) activity"/>
    <property type="evidence" value="ECO:0007669"/>
    <property type="project" value="UniProtKB-UniRule"/>
</dbReference>
<feature type="binding site" evidence="17">
    <location>
        <position position="879"/>
    </location>
    <ligand>
        <name>Mg(2+)</name>
        <dbReference type="ChEBI" id="CHEBI:18420"/>
        <label>4</label>
    </ligand>
</feature>
<feature type="binding site" evidence="17">
    <location>
        <position position="792"/>
    </location>
    <ligand>
        <name>ATP</name>
        <dbReference type="ChEBI" id="CHEBI:30616"/>
        <label>2</label>
    </ligand>
</feature>
<dbReference type="HAMAP" id="MF_01210_B">
    <property type="entry name" value="CPSase_L_chain_B"/>
    <property type="match status" value="1"/>
</dbReference>
<dbReference type="InterPro" id="IPR036897">
    <property type="entry name" value="CarbamoylP_synth_lsu_oligo_sf"/>
</dbReference>
<keyword evidence="7 17" id="KW-0028">Amino-acid biosynthesis</keyword>
<feature type="binding site" evidence="17">
    <location>
        <position position="299"/>
    </location>
    <ligand>
        <name>Mg(2+)</name>
        <dbReference type="ChEBI" id="CHEBI:18420"/>
        <label>1</label>
    </ligand>
</feature>
<dbReference type="InterPro" id="IPR005479">
    <property type="entry name" value="CPAse_ATP-bd"/>
</dbReference>
<feature type="binding site" evidence="17">
    <location>
        <position position="241"/>
    </location>
    <ligand>
        <name>ATP</name>
        <dbReference type="ChEBI" id="CHEBI:30616"/>
        <label>1</label>
    </ligand>
</feature>
<dbReference type="SMART" id="SM01096">
    <property type="entry name" value="CPSase_L_D3"/>
    <property type="match status" value="1"/>
</dbReference>
<evidence type="ECO:0000256" key="6">
    <source>
        <dbReference type="ARBA" id="ARBA00022598"/>
    </source>
</evidence>
<dbReference type="FunFam" id="3.30.470.20:FF:000007">
    <property type="entry name" value="Carbamoyl-phosphate synthase large chain"/>
    <property type="match status" value="1"/>
</dbReference>
<evidence type="ECO:0000256" key="3">
    <source>
        <dbReference type="ARBA" id="ARBA00005077"/>
    </source>
</evidence>
<keyword evidence="13 17" id="KW-0665">Pyrimidine biosynthesis</keyword>
<evidence type="ECO:0000313" key="20">
    <source>
        <dbReference type="EMBL" id="MBB3927197.1"/>
    </source>
</evidence>
<keyword evidence="5 17" id="KW-0055">Arginine biosynthesis</keyword>
<dbReference type="PROSITE" id="PS50975">
    <property type="entry name" value="ATP_GRASP"/>
    <property type="match status" value="2"/>
</dbReference>
<feature type="binding site" evidence="17">
    <location>
        <position position="301"/>
    </location>
    <ligand>
        <name>Mn(2+)</name>
        <dbReference type="ChEBI" id="CHEBI:29035"/>
        <label>2</label>
    </ligand>
</feature>
<feature type="binding site" evidence="17">
    <location>
        <position position="215"/>
    </location>
    <ligand>
        <name>ATP</name>
        <dbReference type="ChEBI" id="CHEBI:30616"/>
        <label>1</label>
    </ligand>
</feature>
<dbReference type="SUPFAM" id="SSF52440">
    <property type="entry name" value="PreATP-grasp domain"/>
    <property type="match status" value="2"/>
</dbReference>
<evidence type="ECO:0000256" key="13">
    <source>
        <dbReference type="ARBA" id="ARBA00022975"/>
    </source>
</evidence>
<dbReference type="InterPro" id="IPR006275">
    <property type="entry name" value="CPSase_lsu"/>
</dbReference>
<proteinExistence type="inferred from homology"/>
<dbReference type="EMBL" id="JACIDT010000010">
    <property type="protein sequence ID" value="MBB3927197.1"/>
    <property type="molecule type" value="Genomic_DNA"/>
</dbReference>
<keyword evidence="21" id="KW-1185">Reference proteome</keyword>
<dbReference type="InterPro" id="IPR011761">
    <property type="entry name" value="ATP-grasp"/>
</dbReference>
<feature type="binding site" evidence="17">
    <location>
        <position position="208"/>
    </location>
    <ligand>
        <name>ATP</name>
        <dbReference type="ChEBI" id="CHEBI:30616"/>
        <label>1</label>
    </ligand>
</feature>
<feature type="binding site" evidence="17">
    <location>
        <position position="877"/>
    </location>
    <ligand>
        <name>Mn(2+)</name>
        <dbReference type="ChEBI" id="CHEBI:29035"/>
        <label>4</label>
    </ligand>
</feature>
<feature type="domain" description="MGS-like" evidence="19">
    <location>
        <begin position="973"/>
        <end position="1108"/>
    </location>
</feature>
<comment type="domain">
    <text evidence="17">The large subunit is composed of 2 ATP-grasp domains that are involved in binding the 2 ATP molecules needed for carbamoyl phosphate synthesis. The N-terminal ATP-grasp domain (referred to as the carboxyphosphate synthetic component) catalyzes the ATP-dependent phosphorylation of hydrogencarbonate to carboxyphosphate and the subsequent nucleophilic attack by ammonia to form a carbamate intermediate. The C-terminal ATP-grasp domain (referred to as the carbamoyl phosphate synthetic component) then catalyzes the phosphorylation of carbamate with the second ATP to form the end product carbamoyl phosphate. The reactive and unstable enzyme intermediates are sequentially channeled from one active site to the next through the interior of the protein over a distance of at least 96 A.</text>
</comment>
<feature type="binding site" evidence="17">
    <location>
        <position position="176"/>
    </location>
    <ligand>
        <name>ATP</name>
        <dbReference type="ChEBI" id="CHEBI:30616"/>
        <label>1</label>
    </ligand>
</feature>
<feature type="binding site" evidence="17">
    <location>
        <position position="299"/>
    </location>
    <ligand>
        <name>Mg(2+)</name>
        <dbReference type="ChEBI" id="CHEBI:18420"/>
        <label>2</label>
    </ligand>
</feature>
<comment type="similarity">
    <text evidence="4 17">Belongs to the CarB family.</text>
</comment>
<dbReference type="InterPro" id="IPR005483">
    <property type="entry name" value="CPSase_dom"/>
</dbReference>
<dbReference type="InterPro" id="IPR005480">
    <property type="entry name" value="CPSase_lsu_oligo"/>
</dbReference>
<evidence type="ECO:0000256" key="10">
    <source>
        <dbReference type="ARBA" id="ARBA00022741"/>
    </source>
</evidence>
<dbReference type="Pfam" id="PF02787">
    <property type="entry name" value="CPSase_L_D3"/>
    <property type="match status" value="1"/>
</dbReference>
<dbReference type="FunFam" id="3.30.1490.20:FF:000001">
    <property type="entry name" value="Carbamoyl-phosphate synthase large chain"/>
    <property type="match status" value="1"/>
</dbReference>
<keyword evidence="8" id="KW-0479">Metal-binding</keyword>
<dbReference type="EC" id="6.3.5.5" evidence="17"/>
<feature type="domain" description="ATP-grasp" evidence="18">
    <location>
        <begin position="715"/>
        <end position="906"/>
    </location>
</feature>
<dbReference type="RefSeq" id="WP_188072700.1">
    <property type="nucleotide sequence ID" value="NZ_BSPS01000013.1"/>
</dbReference>
<feature type="binding site" evidence="17">
    <location>
        <position position="879"/>
    </location>
    <ligand>
        <name>Mn(2+)</name>
        <dbReference type="ChEBI" id="CHEBI:29035"/>
        <label>4</label>
    </ligand>
</feature>
<dbReference type="GO" id="GO:0046872">
    <property type="term" value="F:metal ion binding"/>
    <property type="evidence" value="ECO:0007669"/>
    <property type="project" value="UniProtKB-KW"/>
</dbReference>
<keyword evidence="12" id="KW-0460">Magnesium</keyword>
<feature type="binding site" evidence="17">
    <location>
        <position position="865"/>
    </location>
    <ligand>
        <name>ATP</name>
        <dbReference type="ChEBI" id="CHEBI:30616"/>
        <label>2</label>
    </ligand>
</feature>
<evidence type="ECO:0000256" key="5">
    <source>
        <dbReference type="ARBA" id="ARBA00022571"/>
    </source>
</evidence>
<dbReference type="FunFam" id="3.30.470.20:FF:000013">
    <property type="entry name" value="Carbamoyl-phosphate synthase large chain"/>
    <property type="match status" value="1"/>
</dbReference>
<dbReference type="Pfam" id="PF02142">
    <property type="entry name" value="MGS"/>
    <property type="match status" value="1"/>
</dbReference>
<reference evidence="20 21" key="1">
    <citation type="submission" date="2020-08" db="EMBL/GenBank/DDBJ databases">
        <title>Genomic Encyclopedia of Type Strains, Phase IV (KMG-IV): sequencing the most valuable type-strain genomes for metagenomic binning, comparative biology and taxonomic classification.</title>
        <authorList>
            <person name="Goeker M."/>
        </authorList>
    </citation>
    <scope>NUCLEOTIDE SEQUENCE [LARGE SCALE GENOMIC DNA]</scope>
    <source>
        <strain evidence="20 21">DSM 26189</strain>
    </source>
</reference>
<dbReference type="Gene3D" id="1.10.1030.10">
    <property type="entry name" value="Carbamoyl-phosphate synthetase, large subunit oligomerisation domain"/>
    <property type="match status" value="1"/>
</dbReference>
<feature type="binding site" evidence="17">
    <location>
        <position position="285"/>
    </location>
    <ligand>
        <name>Mn(2+)</name>
        <dbReference type="ChEBI" id="CHEBI:29035"/>
        <label>1</label>
    </ligand>
</feature>
<comment type="function">
    <text evidence="17">Large subunit of the glutamine-dependent carbamoyl phosphate synthetase (CPSase). CPSase catalyzes the formation of carbamoyl phosphate from the ammonia moiety of glutamine, carbonate, and phosphate donated by ATP, constituting the first step of 2 biosynthetic pathways, one leading to arginine and/or urea and the other to pyrimidine nucleotides. The large subunit (synthetase) binds the substrates ammonia (free or transferred from glutamine from the small subunit), hydrogencarbonate and ATP and carries out an ATP-coupled ligase reaction, activating hydrogencarbonate by forming carboxy phosphate which reacts with ammonia to form carbamoyl phosphate.</text>
</comment>
<evidence type="ECO:0000256" key="11">
    <source>
        <dbReference type="ARBA" id="ARBA00022840"/>
    </source>
</evidence>
<keyword evidence="14" id="KW-0464">Manganese</keyword>
<dbReference type="FunFam" id="3.40.50.20:FF:000003">
    <property type="entry name" value="Carbamoyl-phosphate synthase large chain"/>
    <property type="match status" value="1"/>
</dbReference>
<dbReference type="InterPro" id="IPR036914">
    <property type="entry name" value="MGS-like_dom_sf"/>
</dbReference>
<dbReference type="SUPFAM" id="SSF56059">
    <property type="entry name" value="Glutathione synthetase ATP-binding domain-like"/>
    <property type="match status" value="2"/>
</dbReference>
<evidence type="ECO:0000256" key="2">
    <source>
        <dbReference type="ARBA" id="ARBA00004812"/>
    </source>
</evidence>
<feature type="binding site" evidence="17">
    <location>
        <position position="825"/>
    </location>
    <ligand>
        <name>ATP</name>
        <dbReference type="ChEBI" id="CHEBI:30616"/>
        <label>2</label>
    </ligand>
</feature>
<dbReference type="Pfam" id="PF02786">
    <property type="entry name" value="CPSase_L_D2"/>
    <property type="match status" value="2"/>
</dbReference>
<feature type="binding site" evidence="17">
    <location>
        <position position="210"/>
    </location>
    <ligand>
        <name>ATP</name>
        <dbReference type="ChEBI" id="CHEBI:30616"/>
        <label>1</label>
    </ligand>
</feature>
<feature type="binding site" evidence="17">
    <location>
        <position position="169"/>
    </location>
    <ligand>
        <name>ATP</name>
        <dbReference type="ChEBI" id="CHEBI:30616"/>
        <label>1</label>
    </ligand>
</feature>
<dbReference type="GO" id="GO:0006541">
    <property type="term" value="P:glutamine metabolic process"/>
    <property type="evidence" value="ECO:0007669"/>
    <property type="project" value="TreeGrafter"/>
</dbReference>
<protein>
    <recommendedName>
        <fullName evidence="17">Carbamoyl phosphate synthase large chain</fullName>
        <ecNumber evidence="17">6.3.4.16</ecNumber>
        <ecNumber evidence="17">6.3.5.5</ecNumber>
    </recommendedName>
    <alternativeName>
        <fullName evidence="17">Carbamoyl phosphate synthetase ammonia chain</fullName>
    </alternativeName>
</protein>
<evidence type="ECO:0000256" key="15">
    <source>
        <dbReference type="ARBA" id="ARBA00047359"/>
    </source>
</evidence>
<accession>A0A7W6BLA7</accession>
<comment type="subunit">
    <text evidence="17">Composed of two chains; the small (or glutamine) chain promotes the hydrolysis of glutamine to ammonia, which is used by the large (or ammonia) chain to synthesize carbamoyl phosphate. Tetramer of heterodimers (alpha,beta)4.</text>
</comment>
<evidence type="ECO:0000256" key="9">
    <source>
        <dbReference type="ARBA" id="ARBA00022737"/>
    </source>
</evidence>
<dbReference type="GO" id="GO:0006526">
    <property type="term" value="P:L-arginine biosynthetic process"/>
    <property type="evidence" value="ECO:0007669"/>
    <property type="project" value="UniProtKB-UniRule"/>
</dbReference>
<dbReference type="PROSITE" id="PS00866">
    <property type="entry name" value="CPSASE_1"/>
    <property type="match status" value="1"/>
</dbReference>
<feature type="binding site" evidence="17">
    <location>
        <position position="299"/>
    </location>
    <ligand>
        <name>Mn(2+)</name>
        <dbReference type="ChEBI" id="CHEBI:29035"/>
        <label>2</label>
    </ligand>
</feature>
<dbReference type="UniPathway" id="UPA00070">
    <property type="reaction ID" value="UER00115"/>
</dbReference>
<comment type="caution">
    <text evidence="17">Lacks conserved residue(s) required for the propagation of feature annotation.</text>
</comment>
<feature type="domain" description="ATP-grasp" evidence="18">
    <location>
        <begin position="133"/>
        <end position="328"/>
    </location>
</feature>
<feature type="region of interest" description="Allosteric domain" evidence="17">
    <location>
        <begin position="973"/>
        <end position="1108"/>
    </location>
</feature>
<feature type="binding site" evidence="17">
    <location>
        <position position="797"/>
    </location>
    <ligand>
        <name>ATP</name>
        <dbReference type="ChEBI" id="CHEBI:30616"/>
        <label>2</label>
    </ligand>
</feature>
<dbReference type="SUPFAM" id="SSF48108">
    <property type="entry name" value="Carbamoyl phosphate synthetase, large subunit connection domain"/>
    <property type="match status" value="1"/>
</dbReference>
<dbReference type="Proteomes" id="UP000571950">
    <property type="component" value="Unassembled WGS sequence"/>
</dbReference>
<feature type="binding site" evidence="17">
    <location>
        <position position="877"/>
    </location>
    <ligand>
        <name>Mn(2+)</name>
        <dbReference type="ChEBI" id="CHEBI:29035"/>
        <label>3</label>
    </ligand>
</feature>
<evidence type="ECO:0000256" key="1">
    <source>
        <dbReference type="ARBA" id="ARBA00001936"/>
    </source>
</evidence>
<dbReference type="PANTHER" id="PTHR11405">
    <property type="entry name" value="CARBAMOYLTRANSFERASE FAMILY MEMBER"/>
    <property type="match status" value="1"/>
</dbReference>
<dbReference type="HAMAP" id="MF_01210_A">
    <property type="entry name" value="CPSase_L_chain_A"/>
    <property type="match status" value="1"/>
</dbReference>
<feature type="binding site" evidence="17">
    <location>
        <position position="865"/>
    </location>
    <ligand>
        <name>Mn(2+)</name>
        <dbReference type="ChEBI" id="CHEBI:29035"/>
        <label>3</label>
    </ligand>
</feature>
<dbReference type="AlphaFoldDB" id="A0A7W6BLA7"/>
<dbReference type="GO" id="GO:0005737">
    <property type="term" value="C:cytoplasm"/>
    <property type="evidence" value="ECO:0007669"/>
    <property type="project" value="TreeGrafter"/>
</dbReference>
<dbReference type="NCBIfam" id="NF003671">
    <property type="entry name" value="PRK05294.1"/>
    <property type="match status" value="1"/>
</dbReference>
<evidence type="ECO:0000256" key="14">
    <source>
        <dbReference type="ARBA" id="ARBA00023211"/>
    </source>
</evidence>
<feature type="binding site" evidence="17">
    <location>
        <position position="175"/>
    </location>
    <ligand>
        <name>ATP</name>
        <dbReference type="ChEBI" id="CHEBI:30616"/>
        <label>1</label>
    </ligand>
</feature>
<feature type="binding site" evidence="17">
    <location>
        <position position="129"/>
    </location>
    <ligand>
        <name>ATP</name>
        <dbReference type="ChEBI" id="CHEBI:30616"/>
        <label>1</label>
    </ligand>
</feature>
<comment type="cofactor">
    <cofactor evidence="17">
        <name>Mg(2+)</name>
        <dbReference type="ChEBI" id="CHEBI:18420"/>
    </cofactor>
    <cofactor evidence="17">
        <name>Mn(2+)</name>
        <dbReference type="ChEBI" id="CHEBI:29035"/>
    </cofactor>
    <text evidence="17">Binds 4 Mg(2+) or Mn(2+) ions per subunit.</text>
</comment>
<keyword evidence="9 17" id="KW-0677">Repeat</keyword>
<dbReference type="Gene3D" id="3.40.50.20">
    <property type="match status" value="2"/>
</dbReference>
<comment type="catalytic activity">
    <reaction evidence="15 17">
        <text>hydrogencarbonate + NH4(+) + 2 ATP = carbamoyl phosphate + 2 ADP + phosphate + 2 H(+)</text>
        <dbReference type="Rhea" id="RHEA:18029"/>
        <dbReference type="ChEBI" id="CHEBI:15378"/>
        <dbReference type="ChEBI" id="CHEBI:17544"/>
        <dbReference type="ChEBI" id="CHEBI:28938"/>
        <dbReference type="ChEBI" id="CHEBI:30616"/>
        <dbReference type="ChEBI" id="CHEBI:43474"/>
        <dbReference type="ChEBI" id="CHEBI:58228"/>
        <dbReference type="ChEBI" id="CHEBI:456216"/>
        <dbReference type="EC" id="6.3.4.16"/>
    </reaction>
</comment>
<dbReference type="InterPro" id="IPR058047">
    <property type="entry name" value="CPSase_preATP-grasp"/>
</dbReference>
<keyword evidence="6 17" id="KW-0436">Ligase</keyword>
<evidence type="ECO:0000256" key="7">
    <source>
        <dbReference type="ARBA" id="ARBA00022605"/>
    </source>
</evidence>
<feature type="binding site" evidence="17">
    <location>
        <position position="285"/>
    </location>
    <ligand>
        <name>Mg(2+)</name>
        <dbReference type="ChEBI" id="CHEBI:18420"/>
        <label>1</label>
    </ligand>
</feature>
<comment type="pathway">
    <text evidence="3 17">Amino-acid biosynthesis; L-arginine biosynthesis; carbamoyl phosphate from bicarbonate: step 1/1.</text>
</comment>
<feature type="binding site" evidence="17">
    <location>
        <position position="823"/>
    </location>
    <ligand>
        <name>ATP</name>
        <dbReference type="ChEBI" id="CHEBI:30616"/>
        <label>2</label>
    </ligand>
</feature>
<dbReference type="SMART" id="SM00851">
    <property type="entry name" value="MGS"/>
    <property type="match status" value="1"/>
</dbReference>
<name>A0A7W6BLA7_9SPHN</name>
<dbReference type="PRINTS" id="PR00098">
    <property type="entry name" value="CPSASE"/>
</dbReference>
<feature type="binding site" evidence="17">
    <location>
        <position position="824"/>
    </location>
    <ligand>
        <name>ATP</name>
        <dbReference type="ChEBI" id="CHEBI:30616"/>
        <label>2</label>
    </ligand>
</feature>
<dbReference type="Pfam" id="PF25596">
    <property type="entry name" value="CPSase_L_D1"/>
    <property type="match status" value="2"/>
</dbReference>
<dbReference type="PANTHER" id="PTHR11405:SF53">
    <property type="entry name" value="CARBAMOYL-PHOSPHATE SYNTHASE [AMMONIA], MITOCHONDRIAL"/>
    <property type="match status" value="1"/>
</dbReference>
<evidence type="ECO:0000256" key="16">
    <source>
        <dbReference type="ARBA" id="ARBA00048816"/>
    </source>
</evidence>
<dbReference type="NCBIfam" id="TIGR01369">
    <property type="entry name" value="CPSaseII_lrg"/>
    <property type="match status" value="1"/>
</dbReference>
<comment type="cofactor">
    <cofactor evidence="1">
        <name>Mn(2+)</name>
        <dbReference type="ChEBI" id="CHEBI:29035"/>
    </cofactor>
</comment>
<keyword evidence="10 17" id="KW-0547">Nucleotide-binding</keyword>
<keyword evidence="11 17" id="KW-0067">ATP-binding</keyword>
<dbReference type="UniPathway" id="UPA00068">
    <property type="reaction ID" value="UER00171"/>
</dbReference>
<sequence length="1108" mass="118994">MPKRTDISSILIIGAGPIIIGQACEFDYSGTQACKALKEEGYRIILVNSNPATIMTDPDMADATYIEPITPEVVAKIIEKERPDAVLPTMGGQTALNTALALFEDGTLEKYGVQMIGADAEAIDKAEDRQKFRDAMDKIGLESARSRVAHSMDEAMAALEFIGLPAIIRPSFTMGGTGGGVAYNRDEFVTIVTSGLDASPTTEVLIEESLLGWKEYEMEVVRDRADNAIIICSIENVDPMGVHTGDSITVAPALTLTDKEYQIMRSASIAVLREIGVETGGSNVQFAVNPKDGRLIVIEMNPRVSRSSALASKATGFPIAKVAAKLAVGYTLDEITNDITGATPASFEPTIDYVVTKIPRFAFEKFKGAEPILGTAMKSVGEVMAIGRSIHESMQKALRGLETGLSGFNQVDALVGATRDEIVSALGRPTPDRLLIAAQALREGLSVAEINAVAKFDPWFLERLKEIIDAEGEVLENGLPQDAEGMRRLKAMGFSDKRLAWLALQSAHLKPGMENAIRHGSGLIREAVVAMTGGVTEDEVRALRHKLGVRPVFKRIDTCAAEFEAKTPYMYSTYEAPSFGEPECESQPTDRKKVVILGGGPNRIGQGIEFDYCCCHACFALEDAGYETIMVNCNPETVSTDYDTSDRLYFEPLTAEDVLEILHTEKQNGTLAGVIVQFGGQTPLKLAQALEDAGIPILGTSPDAIDLAEDRERFAALVERLGLKQPANGIARSREEAIAVANRIGYPVLMRPSYVLGGRAMEIVDGQAQLEEYIATAVQVSGDSPVLIDQYLRDATEVDVDALCDGDDVVVAGVLQHIEEAGVHSGDSACSLPPYSLPDAVIAEIERQADLLARALKVRGLMNVQFAVKDGVVYLIEVNPRASRTVPFVAKAIGAPIAKIAARVMAGEKLADLPKIDRNAIAHIAVKEAVFPFNRFPGVDPVLSPEMKSTGEVMGIDSNFATAFAKAQIGAGTSLPRSGAIFVSVKDSDKPVVLPAVKKARELGFTIVATGGTARYLEEHGLAVETVNKVAQGRPHIVDRITDGDIAMIFNTTEGWQSLKDSHSIRASALRFKVPSFTTAAASVAAVDAIEALQSHPLEVKALQSYYT</sequence>
<dbReference type="InterPro" id="IPR011607">
    <property type="entry name" value="MGS-like_dom"/>
</dbReference>
<comment type="caution">
    <text evidence="20">The sequence shown here is derived from an EMBL/GenBank/DDBJ whole genome shotgun (WGS) entry which is preliminary data.</text>
</comment>
<feature type="binding site" evidence="17">
    <location>
        <position position="242"/>
    </location>
    <ligand>
        <name>ATP</name>
        <dbReference type="ChEBI" id="CHEBI:30616"/>
        <label>1</label>
    </ligand>
</feature>
<evidence type="ECO:0000256" key="8">
    <source>
        <dbReference type="ARBA" id="ARBA00022723"/>
    </source>
</evidence>
<feature type="binding site" evidence="17">
    <location>
        <position position="877"/>
    </location>
    <ligand>
        <name>Mg(2+)</name>
        <dbReference type="ChEBI" id="CHEBI:18420"/>
        <label>3</label>
    </ligand>
</feature>
<feature type="binding site" evidence="17">
    <location>
        <position position="822"/>
    </location>
    <ligand>
        <name>ATP</name>
        <dbReference type="ChEBI" id="CHEBI:30616"/>
        <label>2</label>
    </ligand>
</feature>
<evidence type="ECO:0000256" key="4">
    <source>
        <dbReference type="ARBA" id="ARBA00009799"/>
    </source>
</evidence>
<dbReference type="PROSITE" id="PS00867">
    <property type="entry name" value="CPSASE_2"/>
    <property type="match status" value="2"/>
</dbReference>
<dbReference type="GO" id="GO:0044205">
    <property type="term" value="P:'de novo' UMP biosynthetic process"/>
    <property type="evidence" value="ECO:0007669"/>
    <property type="project" value="UniProtKB-UniRule"/>
</dbReference>